<dbReference type="Pfam" id="PF06510">
    <property type="entry name" value="DUF1102"/>
    <property type="match status" value="1"/>
</dbReference>
<dbReference type="InterPro" id="IPR009482">
    <property type="entry name" value="DUF1102"/>
</dbReference>
<evidence type="ECO:0008006" key="3">
    <source>
        <dbReference type="Google" id="ProtNLM"/>
    </source>
</evidence>
<proteinExistence type="predicted"/>
<dbReference type="AlphaFoldDB" id="A0A218P090"/>
<reference evidence="1 2" key="1">
    <citation type="submission" date="2016-03" db="EMBL/GenBank/DDBJ databases">
        <title>Complete genome sequence of Thermococcus celer.</title>
        <authorList>
            <person name="Oger P.M."/>
        </authorList>
    </citation>
    <scope>NUCLEOTIDE SEQUENCE [LARGE SCALE GENOMIC DNA]</scope>
    <source>
        <strain evidence="1 2">Vu 13</strain>
    </source>
</reference>
<accession>A0A218P090</accession>
<dbReference type="KEGG" id="tce:A3L02_01645"/>
<dbReference type="OrthoDB" id="97420at2157"/>
<organism evidence="1 2">
    <name type="scientific">Thermococcus celer Vu 13 = JCM 8558</name>
    <dbReference type="NCBI Taxonomy" id="1293037"/>
    <lineage>
        <taxon>Archaea</taxon>
        <taxon>Methanobacteriati</taxon>
        <taxon>Methanobacteriota</taxon>
        <taxon>Thermococci</taxon>
        <taxon>Thermococcales</taxon>
        <taxon>Thermococcaceae</taxon>
        <taxon>Thermococcus</taxon>
    </lineage>
</organism>
<name>A0A218P090_THECE</name>
<sequence length="167" mass="17690">MRKNITAVIGFGVIILLMGIGGLYPSNPLTVVYATSEGVNPSINPVPPYAYSKGGVLFVDVSPENPFYPGYGDGLGVNGTFVFDHVFTIENNRSQTGYDEICVRVTSNAPNVGLFTGGFGGNWSDAVEVTLAANESTSVGVRIDTHNLTLGDYSDEITIEAWGRSCG</sequence>
<keyword evidence="2" id="KW-1185">Reference proteome</keyword>
<dbReference type="EMBL" id="CP014854">
    <property type="protein sequence ID" value="ASI98360.1"/>
    <property type="molecule type" value="Genomic_DNA"/>
</dbReference>
<protein>
    <recommendedName>
        <fullName evidence="3">DUF1102 domain-containing protein</fullName>
    </recommendedName>
</protein>
<dbReference type="Proteomes" id="UP000197156">
    <property type="component" value="Chromosome"/>
</dbReference>
<gene>
    <name evidence="1" type="ORF">A3L02_01645</name>
</gene>
<evidence type="ECO:0000313" key="2">
    <source>
        <dbReference type="Proteomes" id="UP000197156"/>
    </source>
</evidence>
<evidence type="ECO:0000313" key="1">
    <source>
        <dbReference type="EMBL" id="ASI98360.1"/>
    </source>
</evidence>